<evidence type="ECO:0000313" key="19">
    <source>
        <dbReference type="Proteomes" id="UP000256379"/>
    </source>
</evidence>
<evidence type="ECO:0000256" key="14">
    <source>
        <dbReference type="ARBA" id="ARBA00025592"/>
    </source>
</evidence>
<dbReference type="Gene3D" id="3.20.20.70">
    <property type="entry name" value="Aldolase class I"/>
    <property type="match status" value="2"/>
</dbReference>
<accession>A0A3D8IJ81</accession>
<evidence type="ECO:0000256" key="6">
    <source>
        <dbReference type="ARBA" id="ARBA00009847"/>
    </source>
</evidence>
<comment type="similarity">
    <text evidence="15">Belongs to the TrpF family.</text>
</comment>
<dbReference type="EMBL" id="NXLQ01000015">
    <property type="protein sequence ID" value="RDU64995.1"/>
    <property type="molecule type" value="Genomic_DNA"/>
</dbReference>
<organism evidence="18 19">
    <name type="scientific">Helicobacter didelphidarum</name>
    <dbReference type="NCBI Taxonomy" id="2040648"/>
    <lineage>
        <taxon>Bacteria</taxon>
        <taxon>Pseudomonadati</taxon>
        <taxon>Campylobacterota</taxon>
        <taxon>Epsilonproteobacteria</taxon>
        <taxon>Campylobacterales</taxon>
        <taxon>Helicobacteraceae</taxon>
        <taxon>Helicobacter</taxon>
    </lineage>
</organism>
<dbReference type="GO" id="GO:0004640">
    <property type="term" value="F:phosphoribosylanthranilate isomerase activity"/>
    <property type="evidence" value="ECO:0007669"/>
    <property type="project" value="UniProtKB-UniRule"/>
</dbReference>
<comment type="function">
    <text evidence="14">Bifunctional enzyme that catalyzes two sequential steps of tryptophan biosynthetic pathway. The first reaction is catalyzed by the isomerase, coded by the TrpF domain; the second reaction is catalyzed by the synthase, coded by the TrpC domain.</text>
</comment>
<evidence type="ECO:0000256" key="9">
    <source>
        <dbReference type="ARBA" id="ARBA00022822"/>
    </source>
</evidence>
<dbReference type="RefSeq" id="WP_115543317.1">
    <property type="nucleotide sequence ID" value="NZ_NXLQ01000015.1"/>
</dbReference>
<dbReference type="GO" id="GO:0000162">
    <property type="term" value="P:L-tryptophan biosynthetic process"/>
    <property type="evidence" value="ECO:0007669"/>
    <property type="project" value="UniProtKB-UniRule"/>
</dbReference>
<evidence type="ECO:0000256" key="13">
    <source>
        <dbReference type="ARBA" id="ARBA00023268"/>
    </source>
</evidence>
<evidence type="ECO:0000259" key="17">
    <source>
        <dbReference type="Pfam" id="PF00697"/>
    </source>
</evidence>
<evidence type="ECO:0000256" key="5">
    <source>
        <dbReference type="ARBA" id="ARBA00007902"/>
    </source>
</evidence>
<name>A0A3D8IJ81_9HELI</name>
<keyword evidence="13" id="KW-0511">Multifunctional enzyme</keyword>
<protein>
    <recommendedName>
        <fullName evidence="15">N-(5'-phosphoribosyl)anthranilate isomerase</fullName>
        <shortName evidence="15">PRAI</shortName>
        <ecNumber evidence="15">5.3.1.24</ecNumber>
    </recommendedName>
</protein>
<dbReference type="HAMAP" id="MF_00135">
    <property type="entry name" value="PRAI"/>
    <property type="match status" value="1"/>
</dbReference>
<comment type="catalytic activity">
    <reaction evidence="2">
        <text>1-(2-carboxyphenylamino)-1-deoxy-D-ribulose 5-phosphate + H(+) = (1S,2R)-1-C-(indol-3-yl)glycerol 3-phosphate + CO2 + H2O</text>
        <dbReference type="Rhea" id="RHEA:23476"/>
        <dbReference type="ChEBI" id="CHEBI:15377"/>
        <dbReference type="ChEBI" id="CHEBI:15378"/>
        <dbReference type="ChEBI" id="CHEBI:16526"/>
        <dbReference type="ChEBI" id="CHEBI:58613"/>
        <dbReference type="ChEBI" id="CHEBI:58866"/>
        <dbReference type="EC" id="4.1.1.48"/>
    </reaction>
</comment>
<evidence type="ECO:0000256" key="7">
    <source>
        <dbReference type="ARBA" id="ARBA00022605"/>
    </source>
</evidence>
<feature type="domain" description="N-(5'phosphoribosyl) anthranilate isomerase (PRAI)" evidence="17">
    <location>
        <begin position="563"/>
        <end position="640"/>
    </location>
</feature>
<dbReference type="Proteomes" id="UP000256379">
    <property type="component" value="Unassembled WGS sequence"/>
</dbReference>
<comment type="catalytic activity">
    <reaction evidence="1 15">
        <text>N-(5-phospho-beta-D-ribosyl)anthranilate = 1-(2-carboxyphenylamino)-1-deoxy-D-ribulose 5-phosphate</text>
        <dbReference type="Rhea" id="RHEA:21540"/>
        <dbReference type="ChEBI" id="CHEBI:18277"/>
        <dbReference type="ChEBI" id="CHEBI:58613"/>
        <dbReference type="EC" id="5.3.1.24"/>
    </reaction>
</comment>
<evidence type="ECO:0000256" key="4">
    <source>
        <dbReference type="ARBA" id="ARBA00004696"/>
    </source>
</evidence>
<sequence>MKQFSNIEILEKICQVKYKKIQEKGVFLGYTKPSNRNVPIIKPKILEEKDSELIIAEIKRASPTEGNISEIFNPLSLAQIYLESGADVISVLCEEDYFKGSLLDLQKIKQKFPNTCILRKDFILMKEEIEVSYIFGADMVLLIVAIFMQNSDTFKEIYNEILAWNLTPLIEVHTLEEYKFISCVNLKNAIVGINSRNLKTFEINMMETMKLRAYIPSDIPVIFESGIQSSFDAFIAGNAGFQGILCGTFLVRTLDLKSLESQTNEGCDIHFPLSHNSQGDVSCFTSIHLPQPEEIKNNKQEKQKNTNITMNILTNIKEAFLQGKASKKVFYTLTKRFAYKNQNTILGNNTIRPLVKVCGINDLSFLYEAMKYADLLGFIVVAQSPRYVDEEFLQKATQIMQEHFCSKNCIDIANRNLDGESLENNSTPIRVGVVTKESLEIGLTYLNKGYFDCLQLHDTPIQFMLETKKKTQQNDSKTPIKSHIIHTSTNKNYKNNVISIFYGDLNLTHFNAMELGYIHDFFPFFPSLRYDFGLSITSNLAQNIADSNQKYFHTDSSNTFRAHFVLWDNSCGHANTINYNALQAFLDSYPLFHGNLWLAGGIDCTNLKKVLMQKPMLIDICSGFEVERGKKDIQKLKDFFRILEQYNIINQEL</sequence>
<reference evidence="18 19" key="1">
    <citation type="submission" date="2018-04" db="EMBL/GenBank/DDBJ databases">
        <title>Novel Campyloabacter and Helicobacter Species and Strains.</title>
        <authorList>
            <person name="Mannion A.J."/>
            <person name="Shen Z."/>
            <person name="Fox J.G."/>
        </authorList>
    </citation>
    <scope>NUCLEOTIDE SEQUENCE [LARGE SCALE GENOMIC DNA]</scope>
    <source>
        <strain evidence="18 19">MIT 17-337</strain>
    </source>
</reference>
<keyword evidence="19" id="KW-1185">Reference proteome</keyword>
<comment type="pathway">
    <text evidence="4">Amino-acid biosynthesis; L-tryptophan biosynthesis; L-tryptophan from chorismate: step 4/5.</text>
</comment>
<dbReference type="InterPro" id="IPR045186">
    <property type="entry name" value="Indole-3-glycerol_P_synth"/>
</dbReference>
<keyword evidence="8" id="KW-0210">Decarboxylase</keyword>
<dbReference type="InterPro" id="IPR011060">
    <property type="entry name" value="RibuloseP-bd_barrel"/>
</dbReference>
<evidence type="ECO:0000256" key="10">
    <source>
        <dbReference type="ARBA" id="ARBA00023141"/>
    </source>
</evidence>
<dbReference type="PROSITE" id="PS00614">
    <property type="entry name" value="IGPS"/>
    <property type="match status" value="1"/>
</dbReference>
<dbReference type="PANTHER" id="PTHR22854">
    <property type="entry name" value="TRYPTOPHAN BIOSYNTHESIS PROTEIN"/>
    <property type="match status" value="1"/>
</dbReference>
<feature type="domain" description="Indole-3-glycerol phosphate synthase" evidence="16">
    <location>
        <begin position="42"/>
        <end position="257"/>
    </location>
</feature>
<proteinExistence type="inferred from homology"/>
<evidence type="ECO:0000313" key="18">
    <source>
        <dbReference type="EMBL" id="RDU64995.1"/>
    </source>
</evidence>
<comment type="pathway">
    <text evidence="3 15">Amino-acid biosynthesis; L-tryptophan biosynthesis; L-tryptophan from chorismate: step 3/5.</text>
</comment>
<comment type="caution">
    <text evidence="18">The sequence shown here is derived from an EMBL/GenBank/DDBJ whole genome shotgun (WGS) entry which is preliminary data.</text>
</comment>
<dbReference type="EC" id="5.3.1.24" evidence="15"/>
<evidence type="ECO:0000259" key="16">
    <source>
        <dbReference type="Pfam" id="PF00218"/>
    </source>
</evidence>
<dbReference type="InterPro" id="IPR013785">
    <property type="entry name" value="Aldolase_TIM"/>
</dbReference>
<evidence type="ECO:0000256" key="12">
    <source>
        <dbReference type="ARBA" id="ARBA00023239"/>
    </source>
</evidence>
<evidence type="ECO:0000256" key="8">
    <source>
        <dbReference type="ARBA" id="ARBA00022793"/>
    </source>
</evidence>
<gene>
    <name evidence="15" type="primary">trpF</name>
    <name evidence="18" type="ORF">CQA53_07075</name>
</gene>
<evidence type="ECO:0000256" key="15">
    <source>
        <dbReference type="HAMAP-Rule" id="MF_00135"/>
    </source>
</evidence>
<evidence type="ECO:0000256" key="2">
    <source>
        <dbReference type="ARBA" id="ARBA00001633"/>
    </source>
</evidence>
<dbReference type="OrthoDB" id="9804217at2"/>
<dbReference type="SUPFAM" id="SSF51366">
    <property type="entry name" value="Ribulose-phoshate binding barrel"/>
    <property type="match status" value="3"/>
</dbReference>
<comment type="similarity">
    <text evidence="5">In the N-terminal section; belongs to the TrpC family.</text>
</comment>
<comment type="similarity">
    <text evidence="6">In the C-terminal section; belongs to the TrpF family.</text>
</comment>
<dbReference type="CDD" id="cd00331">
    <property type="entry name" value="IGPS"/>
    <property type="match status" value="1"/>
</dbReference>
<evidence type="ECO:0000256" key="3">
    <source>
        <dbReference type="ARBA" id="ARBA00004664"/>
    </source>
</evidence>
<dbReference type="InterPro" id="IPR001468">
    <property type="entry name" value="Indole-3-GlycerolPSynthase_CS"/>
</dbReference>
<keyword evidence="7 15" id="KW-0028">Amino-acid biosynthesis</keyword>
<keyword evidence="9 15" id="KW-0822">Tryptophan biosynthesis</keyword>
<dbReference type="AlphaFoldDB" id="A0A3D8IJ81"/>
<dbReference type="UniPathway" id="UPA00035">
    <property type="reaction ID" value="UER00042"/>
</dbReference>
<evidence type="ECO:0000256" key="1">
    <source>
        <dbReference type="ARBA" id="ARBA00001164"/>
    </source>
</evidence>
<dbReference type="InterPro" id="IPR013798">
    <property type="entry name" value="Indole-3-glycerol_P_synth_dom"/>
</dbReference>
<dbReference type="GO" id="GO:0004425">
    <property type="term" value="F:indole-3-glycerol-phosphate synthase activity"/>
    <property type="evidence" value="ECO:0007669"/>
    <property type="project" value="UniProtKB-EC"/>
</dbReference>
<keyword evidence="12" id="KW-0456">Lyase</keyword>
<dbReference type="InterPro" id="IPR001240">
    <property type="entry name" value="PRAI_dom"/>
</dbReference>
<keyword evidence="10 15" id="KW-0057">Aromatic amino acid biosynthesis</keyword>
<dbReference type="Pfam" id="PF00697">
    <property type="entry name" value="PRAI"/>
    <property type="match status" value="1"/>
</dbReference>
<keyword evidence="11 15" id="KW-0413">Isomerase</keyword>
<dbReference type="Pfam" id="PF00218">
    <property type="entry name" value="IGPS"/>
    <property type="match status" value="1"/>
</dbReference>
<evidence type="ECO:0000256" key="11">
    <source>
        <dbReference type="ARBA" id="ARBA00023235"/>
    </source>
</evidence>
<dbReference type="PANTHER" id="PTHR22854:SF2">
    <property type="entry name" value="INDOLE-3-GLYCEROL-PHOSPHATE SYNTHASE"/>
    <property type="match status" value="1"/>
</dbReference>